<dbReference type="PRINTS" id="PR00038">
    <property type="entry name" value="HTHLUXR"/>
</dbReference>
<comment type="caution">
    <text evidence="4">The sequence shown here is derived from an EMBL/GenBank/DDBJ whole genome shotgun (WGS) entry which is preliminary data.</text>
</comment>
<dbReference type="PROSITE" id="PS00622">
    <property type="entry name" value="HTH_LUXR_1"/>
    <property type="match status" value="1"/>
</dbReference>
<dbReference type="InterPro" id="IPR016032">
    <property type="entry name" value="Sig_transdc_resp-reg_C-effctor"/>
</dbReference>
<protein>
    <submittedName>
        <fullName evidence="4">AAA family ATPase</fullName>
    </submittedName>
</protein>
<dbReference type="EMBL" id="JBEYBF010000002">
    <property type="protein sequence ID" value="MEU1951182.1"/>
    <property type="molecule type" value="Genomic_DNA"/>
</dbReference>
<dbReference type="Proteomes" id="UP001550628">
    <property type="component" value="Unassembled WGS sequence"/>
</dbReference>
<dbReference type="SUPFAM" id="SSF48452">
    <property type="entry name" value="TPR-like"/>
    <property type="match status" value="1"/>
</dbReference>
<dbReference type="CDD" id="cd06170">
    <property type="entry name" value="LuxR_C_like"/>
    <property type="match status" value="1"/>
</dbReference>
<keyword evidence="5" id="KW-1185">Reference proteome</keyword>
<dbReference type="RefSeq" id="WP_356955152.1">
    <property type="nucleotide sequence ID" value="NZ_JBEYBD010000003.1"/>
</dbReference>
<dbReference type="Pfam" id="PF00196">
    <property type="entry name" value="GerE"/>
    <property type="match status" value="1"/>
</dbReference>
<gene>
    <name evidence="4" type="ORF">ABZ510_04915</name>
</gene>
<dbReference type="InterPro" id="IPR036388">
    <property type="entry name" value="WH-like_DNA-bd_sf"/>
</dbReference>
<dbReference type="PROSITE" id="PS50043">
    <property type="entry name" value="HTH_LUXR_2"/>
    <property type="match status" value="1"/>
</dbReference>
<dbReference type="Pfam" id="PF13191">
    <property type="entry name" value="AAA_16"/>
    <property type="match status" value="1"/>
</dbReference>
<dbReference type="Gene3D" id="1.25.40.10">
    <property type="entry name" value="Tetratricopeptide repeat domain"/>
    <property type="match status" value="1"/>
</dbReference>
<dbReference type="SUPFAM" id="SSF46894">
    <property type="entry name" value="C-terminal effector domain of the bipartite response regulators"/>
    <property type="match status" value="1"/>
</dbReference>
<reference evidence="4 5" key="1">
    <citation type="submission" date="2024-06" db="EMBL/GenBank/DDBJ databases">
        <title>The Natural Products Discovery Center: Release of the First 8490 Sequenced Strains for Exploring Actinobacteria Biosynthetic Diversity.</title>
        <authorList>
            <person name="Kalkreuter E."/>
            <person name="Kautsar S.A."/>
            <person name="Yang D."/>
            <person name="Bader C.D."/>
            <person name="Teijaro C.N."/>
            <person name="Fluegel L."/>
            <person name="Davis C.M."/>
            <person name="Simpson J.R."/>
            <person name="Lauterbach L."/>
            <person name="Steele A.D."/>
            <person name="Gui C."/>
            <person name="Meng S."/>
            <person name="Li G."/>
            <person name="Viehrig K."/>
            <person name="Ye F."/>
            <person name="Su P."/>
            <person name="Kiefer A.F."/>
            <person name="Nichols A."/>
            <person name="Cepeda A.J."/>
            <person name="Yan W."/>
            <person name="Fan B."/>
            <person name="Jiang Y."/>
            <person name="Adhikari A."/>
            <person name="Zheng C.-J."/>
            <person name="Schuster L."/>
            <person name="Cowan T.M."/>
            <person name="Smanski M.J."/>
            <person name="Chevrette M.G."/>
            <person name="De Carvalho L.P.S."/>
            <person name="Shen B."/>
        </authorList>
    </citation>
    <scope>NUCLEOTIDE SEQUENCE [LARGE SCALE GENOMIC DNA]</scope>
    <source>
        <strain evidence="4 5">NPDC019708</strain>
    </source>
</reference>
<dbReference type="Gene3D" id="3.40.50.300">
    <property type="entry name" value="P-loop containing nucleotide triphosphate hydrolases"/>
    <property type="match status" value="1"/>
</dbReference>
<dbReference type="InterPro" id="IPR000792">
    <property type="entry name" value="Tscrpt_reg_LuxR_C"/>
</dbReference>
<evidence type="ECO:0000256" key="2">
    <source>
        <dbReference type="ARBA" id="ARBA00022840"/>
    </source>
</evidence>
<feature type="domain" description="HTH luxR-type" evidence="3">
    <location>
        <begin position="832"/>
        <end position="897"/>
    </location>
</feature>
<proteinExistence type="predicted"/>
<evidence type="ECO:0000259" key="3">
    <source>
        <dbReference type="PROSITE" id="PS50043"/>
    </source>
</evidence>
<dbReference type="SUPFAM" id="SSF52540">
    <property type="entry name" value="P-loop containing nucleoside triphosphate hydrolases"/>
    <property type="match status" value="1"/>
</dbReference>
<evidence type="ECO:0000256" key="1">
    <source>
        <dbReference type="ARBA" id="ARBA00022741"/>
    </source>
</evidence>
<accession>A0ABV2WJX2</accession>
<dbReference type="InterPro" id="IPR011990">
    <property type="entry name" value="TPR-like_helical_dom_sf"/>
</dbReference>
<dbReference type="InterPro" id="IPR041664">
    <property type="entry name" value="AAA_16"/>
</dbReference>
<dbReference type="SMART" id="SM00421">
    <property type="entry name" value="HTH_LUXR"/>
    <property type="match status" value="1"/>
</dbReference>
<keyword evidence="2" id="KW-0067">ATP-binding</keyword>
<dbReference type="PANTHER" id="PTHR16305">
    <property type="entry name" value="TESTICULAR SOLUBLE ADENYLYL CYCLASE"/>
    <property type="match status" value="1"/>
</dbReference>
<sequence length="902" mass="96966">MLHGRDEVIERIATLIEGSRTGRGGSLLITGEPGQGKTTLLDCAANLADHTWIILRGSGIEREENLAYAGLHQLLAPIPDTGREIPEPVRTASTPMVGAEAVHPDNNSHRFGLGILTLWSELAAERPVLCLIDDAQWWDRPSIDALTFAMRRLTTHRVAVLMTARKPHCASGIPEIVLRPLDRDDSRALLTERLPGLPSDTRERVLDTAAGNPSALLELPGANSDLPTLGPLALTDRLQREYERDILALPEDTRIALLVVAADCSGSLIVAIRVLAEFGSTAAALDAAERIGVIGISEYSITFRHPLERAAAYRMAPYSMRLFVHATIAASIDDPELKAWHLAAAATSPDEAAAAALEAVAERARRNTDFRCAALASEHAGRLSPDPENRHRRLSAALEANIEAGQGHRAHGLVAEIASHDGAPADLARLSAARGRILSAQGDPRGAYDAFTDAAAHLSAADPDAAARMYVHAAGAAWPDPDPARVLTARAALAALEAGAGRDAYLAVLEGQISCNDGAGDRAHAVRTVRSGLHLGRTRFAADHSIRFMLAVQAISVGEIDEARADLVELRNACRKHGMVGRLPIVGIAVGTAETLLGRFREAERVLVESLRIAREIDQPDRAARTGAGLAVLAAVRGEQERCRMLAEENLPGATSPLDTSSSVTARWALGLLELSSGRHEGAMAHFDAAADHRDRAIGCWIPLLSDHVEAAARCDPILAEEPMSLLERWSAANSAPWIEAQLLRCRGLLEQDEAAFTRALALHADAHRWFDHARTGLLYGEWLRRERSTLKARAVLQAAEKTFERLGASPWAGRARTELRAAGQGTDSAPVAAVSARLTPQELQVVRLAADGSTNREIGARLRLSPKTVSYHLYRAFPKLGVSNRRALSRLILDLGDPSDV</sequence>
<organism evidence="4 5">
    <name type="scientific">Nocardia rhamnosiphila</name>
    <dbReference type="NCBI Taxonomy" id="426716"/>
    <lineage>
        <taxon>Bacteria</taxon>
        <taxon>Bacillati</taxon>
        <taxon>Actinomycetota</taxon>
        <taxon>Actinomycetes</taxon>
        <taxon>Mycobacteriales</taxon>
        <taxon>Nocardiaceae</taxon>
        <taxon>Nocardia</taxon>
    </lineage>
</organism>
<dbReference type="PANTHER" id="PTHR16305:SF35">
    <property type="entry name" value="TRANSCRIPTIONAL ACTIVATOR DOMAIN"/>
    <property type="match status" value="1"/>
</dbReference>
<evidence type="ECO:0000313" key="5">
    <source>
        <dbReference type="Proteomes" id="UP001550628"/>
    </source>
</evidence>
<evidence type="ECO:0000313" key="4">
    <source>
        <dbReference type="EMBL" id="MEU1951182.1"/>
    </source>
</evidence>
<keyword evidence="1" id="KW-0547">Nucleotide-binding</keyword>
<name>A0ABV2WJX2_9NOCA</name>
<dbReference type="InterPro" id="IPR027417">
    <property type="entry name" value="P-loop_NTPase"/>
</dbReference>
<dbReference type="Gene3D" id="1.10.10.10">
    <property type="entry name" value="Winged helix-like DNA-binding domain superfamily/Winged helix DNA-binding domain"/>
    <property type="match status" value="1"/>
</dbReference>